<comment type="caution">
    <text evidence="1">The sequence shown here is derived from an EMBL/GenBank/DDBJ whole genome shotgun (WGS) entry which is preliminary data.</text>
</comment>
<accession>A0A8S1RAG2</accession>
<gene>
    <name evidence="1" type="ORF">PSON_ATCC_30995.1.T1530063</name>
</gene>
<evidence type="ECO:0000313" key="1">
    <source>
        <dbReference type="EMBL" id="CAD8124727.1"/>
    </source>
</evidence>
<organism evidence="1 2">
    <name type="scientific">Paramecium sonneborni</name>
    <dbReference type="NCBI Taxonomy" id="65129"/>
    <lineage>
        <taxon>Eukaryota</taxon>
        <taxon>Sar</taxon>
        <taxon>Alveolata</taxon>
        <taxon>Ciliophora</taxon>
        <taxon>Intramacronucleata</taxon>
        <taxon>Oligohymenophorea</taxon>
        <taxon>Peniculida</taxon>
        <taxon>Parameciidae</taxon>
        <taxon>Paramecium</taxon>
    </lineage>
</organism>
<name>A0A8S1RAG2_9CILI</name>
<dbReference type="AlphaFoldDB" id="A0A8S1RAG2"/>
<evidence type="ECO:0000313" key="2">
    <source>
        <dbReference type="Proteomes" id="UP000692954"/>
    </source>
</evidence>
<dbReference type="Proteomes" id="UP000692954">
    <property type="component" value="Unassembled WGS sequence"/>
</dbReference>
<proteinExistence type="predicted"/>
<reference evidence="1" key="1">
    <citation type="submission" date="2021-01" db="EMBL/GenBank/DDBJ databases">
        <authorList>
            <consortium name="Genoscope - CEA"/>
            <person name="William W."/>
        </authorList>
    </citation>
    <scope>NUCLEOTIDE SEQUENCE</scope>
</reference>
<dbReference type="EMBL" id="CAJJDN010000153">
    <property type="protein sequence ID" value="CAD8124727.1"/>
    <property type="molecule type" value="Genomic_DNA"/>
</dbReference>
<sequence length="178" mass="21651">MINQNEISRINQFLQLQKTTYLSSQNLKLQIKSNIINIKTSNIHLQINLILFSNRKTQPAINTEDFRQQYFKQFILQPNGVKEMNRYLHILRSYKLIQSNQQTRIQNSYQRIKIIAKRSRINQIKSQTQNYIINKRNISQYQFNKQIDNRNVKYVQSLFQRDFEYINECYSSRRMKYA</sequence>
<keyword evidence="2" id="KW-1185">Reference proteome</keyword>
<protein>
    <submittedName>
        <fullName evidence="1">Uncharacterized protein</fullName>
    </submittedName>
</protein>